<organism evidence="1">
    <name type="scientific">Opuntia streptacantha</name>
    <name type="common">Prickly pear cactus</name>
    <name type="synonym">Opuntia cardona</name>
    <dbReference type="NCBI Taxonomy" id="393608"/>
    <lineage>
        <taxon>Eukaryota</taxon>
        <taxon>Viridiplantae</taxon>
        <taxon>Streptophyta</taxon>
        <taxon>Embryophyta</taxon>
        <taxon>Tracheophyta</taxon>
        <taxon>Spermatophyta</taxon>
        <taxon>Magnoliopsida</taxon>
        <taxon>eudicotyledons</taxon>
        <taxon>Gunneridae</taxon>
        <taxon>Pentapetalae</taxon>
        <taxon>Caryophyllales</taxon>
        <taxon>Cactineae</taxon>
        <taxon>Cactaceae</taxon>
        <taxon>Opuntioideae</taxon>
        <taxon>Opuntia</taxon>
    </lineage>
</organism>
<evidence type="ECO:0000313" key="1">
    <source>
        <dbReference type="EMBL" id="MBA4655885.1"/>
    </source>
</evidence>
<name>A0A7C9E5D9_OPUST</name>
<dbReference type="EMBL" id="GISG01189521">
    <property type="protein sequence ID" value="MBA4655885.1"/>
    <property type="molecule type" value="Transcribed_RNA"/>
</dbReference>
<accession>A0A7C9E5D9</accession>
<dbReference type="AlphaFoldDB" id="A0A7C9E5D9"/>
<reference evidence="1" key="2">
    <citation type="submission" date="2020-07" db="EMBL/GenBank/DDBJ databases">
        <authorList>
            <person name="Vera ALvarez R."/>
            <person name="Arias-Moreno D.M."/>
            <person name="Jimenez-Jacinto V."/>
            <person name="Jimenez-Bremont J.F."/>
            <person name="Swaminathan K."/>
            <person name="Moose S.P."/>
            <person name="Guerrero-Gonzalez M.L."/>
            <person name="Marino-Ramirez L."/>
            <person name="Landsman D."/>
            <person name="Rodriguez-Kessler M."/>
            <person name="Delgado-Sanchez P."/>
        </authorList>
    </citation>
    <scope>NUCLEOTIDE SEQUENCE</scope>
    <source>
        <tissue evidence="1">Cladode</tissue>
    </source>
</reference>
<sequence>MLNSRPNINIYSIEQYSFCFLAFQSLFQFCRTKPSHSKYFFFFFLNIYLRKLTHASLLSSAILKCPQLFLFHHLFPSNLHPEKPLLSSLSLSLSISLFL</sequence>
<reference evidence="1" key="1">
    <citation type="journal article" date="2013" name="J. Plant Res.">
        <title>Effect of fungi and light on seed germination of three Opuntia species from semiarid lands of central Mexico.</title>
        <authorList>
            <person name="Delgado-Sanchez P."/>
            <person name="Jimenez-Bremont J.F."/>
            <person name="Guerrero-Gonzalez Mde L."/>
            <person name="Flores J."/>
        </authorList>
    </citation>
    <scope>NUCLEOTIDE SEQUENCE</scope>
    <source>
        <tissue evidence="1">Cladode</tissue>
    </source>
</reference>
<dbReference type="EMBL" id="GISG01189517">
    <property type="protein sequence ID" value="MBA4655883.1"/>
    <property type="molecule type" value="Transcribed_RNA"/>
</dbReference>
<dbReference type="EMBL" id="GISG01189520">
    <property type="protein sequence ID" value="MBA4655884.1"/>
    <property type="molecule type" value="Transcribed_RNA"/>
</dbReference>
<protein>
    <submittedName>
        <fullName evidence="1">Uncharacterized protein</fullName>
    </submittedName>
</protein>
<proteinExistence type="predicted"/>